<name>A0AAJ0HST2_9PEZI</name>
<keyword evidence="1" id="KW-0677">Repeat</keyword>
<feature type="domain" description="Nephrocystin 3-like N-terminal" evidence="3">
    <location>
        <begin position="66"/>
        <end position="154"/>
    </location>
</feature>
<evidence type="ECO:0000256" key="1">
    <source>
        <dbReference type="ARBA" id="ARBA00022737"/>
    </source>
</evidence>
<dbReference type="InterPro" id="IPR056884">
    <property type="entry name" value="NPHP3-like_N"/>
</dbReference>
<organism evidence="4 5">
    <name type="scientific">Lasiosphaeria hispida</name>
    <dbReference type="NCBI Taxonomy" id="260671"/>
    <lineage>
        <taxon>Eukaryota</taxon>
        <taxon>Fungi</taxon>
        <taxon>Dikarya</taxon>
        <taxon>Ascomycota</taxon>
        <taxon>Pezizomycotina</taxon>
        <taxon>Sordariomycetes</taxon>
        <taxon>Sordariomycetidae</taxon>
        <taxon>Sordariales</taxon>
        <taxon>Lasiosphaeriaceae</taxon>
        <taxon>Lasiosphaeria</taxon>
    </lineage>
</organism>
<feature type="region of interest" description="Disordered" evidence="2">
    <location>
        <begin position="295"/>
        <end position="314"/>
    </location>
</feature>
<reference evidence="4" key="2">
    <citation type="submission" date="2023-06" db="EMBL/GenBank/DDBJ databases">
        <authorList>
            <consortium name="Lawrence Berkeley National Laboratory"/>
            <person name="Haridas S."/>
            <person name="Hensen N."/>
            <person name="Bonometti L."/>
            <person name="Westerberg I."/>
            <person name="Brannstrom I.O."/>
            <person name="Guillou S."/>
            <person name="Cros-Aarteil S."/>
            <person name="Calhoun S."/>
            <person name="Kuo A."/>
            <person name="Mondo S."/>
            <person name="Pangilinan J."/>
            <person name="Riley R."/>
            <person name="Labutti K."/>
            <person name="Andreopoulos B."/>
            <person name="Lipzen A."/>
            <person name="Chen C."/>
            <person name="Yanf M."/>
            <person name="Daum C."/>
            <person name="Ng V."/>
            <person name="Clum A."/>
            <person name="Steindorff A."/>
            <person name="Ohm R."/>
            <person name="Martin F."/>
            <person name="Silar P."/>
            <person name="Natvig D."/>
            <person name="Lalanne C."/>
            <person name="Gautier V."/>
            <person name="Ament-Velasquez S.L."/>
            <person name="Kruys A."/>
            <person name="Hutchinson M.I."/>
            <person name="Powell A.J."/>
            <person name="Barry K."/>
            <person name="Miller A.N."/>
            <person name="Grigoriev I.V."/>
            <person name="Debuchy R."/>
            <person name="Gladieux P."/>
            <person name="Thoren M.H."/>
            <person name="Johannesson H."/>
        </authorList>
    </citation>
    <scope>NUCLEOTIDE SEQUENCE</scope>
    <source>
        <strain evidence="4">CBS 955.72</strain>
    </source>
</reference>
<dbReference type="Proteomes" id="UP001275084">
    <property type="component" value="Unassembled WGS sequence"/>
</dbReference>
<proteinExistence type="predicted"/>
<dbReference type="PANTHER" id="PTHR10039:SF14">
    <property type="entry name" value="NACHT DOMAIN-CONTAINING PROTEIN"/>
    <property type="match status" value="1"/>
</dbReference>
<dbReference type="PANTHER" id="PTHR10039">
    <property type="entry name" value="AMELOGENIN"/>
    <property type="match status" value="1"/>
</dbReference>
<evidence type="ECO:0000313" key="4">
    <source>
        <dbReference type="EMBL" id="KAK3360657.1"/>
    </source>
</evidence>
<evidence type="ECO:0000256" key="2">
    <source>
        <dbReference type="SAM" id="MobiDB-lite"/>
    </source>
</evidence>
<comment type="caution">
    <text evidence="4">The sequence shown here is derived from an EMBL/GenBank/DDBJ whole genome shotgun (WGS) entry which is preliminary data.</text>
</comment>
<reference evidence="4" key="1">
    <citation type="journal article" date="2023" name="Mol. Phylogenet. Evol.">
        <title>Genome-scale phylogeny and comparative genomics of the fungal order Sordariales.</title>
        <authorList>
            <person name="Hensen N."/>
            <person name="Bonometti L."/>
            <person name="Westerberg I."/>
            <person name="Brannstrom I.O."/>
            <person name="Guillou S."/>
            <person name="Cros-Aarteil S."/>
            <person name="Calhoun S."/>
            <person name="Haridas S."/>
            <person name="Kuo A."/>
            <person name="Mondo S."/>
            <person name="Pangilinan J."/>
            <person name="Riley R."/>
            <person name="LaButti K."/>
            <person name="Andreopoulos B."/>
            <person name="Lipzen A."/>
            <person name="Chen C."/>
            <person name="Yan M."/>
            <person name="Daum C."/>
            <person name="Ng V."/>
            <person name="Clum A."/>
            <person name="Steindorff A."/>
            <person name="Ohm R.A."/>
            <person name="Martin F."/>
            <person name="Silar P."/>
            <person name="Natvig D.O."/>
            <person name="Lalanne C."/>
            <person name="Gautier V."/>
            <person name="Ament-Velasquez S.L."/>
            <person name="Kruys A."/>
            <person name="Hutchinson M.I."/>
            <person name="Powell A.J."/>
            <person name="Barry K."/>
            <person name="Miller A.N."/>
            <person name="Grigoriev I.V."/>
            <person name="Debuchy R."/>
            <person name="Gladieux P."/>
            <person name="Hiltunen Thoren M."/>
            <person name="Johannesson H."/>
        </authorList>
    </citation>
    <scope>NUCLEOTIDE SEQUENCE</scope>
    <source>
        <strain evidence="4">CBS 955.72</strain>
    </source>
</reference>
<dbReference type="AlphaFoldDB" id="A0AAJ0HST2"/>
<sequence>MKHICGRKSANTVVPYGSMAFQVRESTLVAIFAATYSINPAPILYIGCGKSIIAGYLAREAKTRLILKRTYNTQPSLHKYLQPLLDHYDSPAECPFNTLWQCYRETLSHVPHDFTLIVDTLDECADDAHVKTLLGELDRLGSQLPTARVILLSRYNDGYKRCLGHTAPLLMDQAAMLSDIMRFVKHKIKRNQKLDPLCREILDKVKINVQGMFLWASMMIKCLKQAATTGTQRERLGRFPAGLGAVYNQLLGADDRLGRDELDLRDQIFMLLVAAARPLSAAEISTAIALRSMAPPRDEDRLCEPPAASISDLC</sequence>
<keyword evidence="5" id="KW-1185">Reference proteome</keyword>
<dbReference type="InterPro" id="IPR027417">
    <property type="entry name" value="P-loop_NTPase"/>
</dbReference>
<dbReference type="Pfam" id="PF24883">
    <property type="entry name" value="NPHP3_N"/>
    <property type="match status" value="1"/>
</dbReference>
<protein>
    <recommendedName>
        <fullName evidence="3">Nephrocystin 3-like N-terminal domain-containing protein</fullName>
    </recommendedName>
</protein>
<accession>A0AAJ0HST2</accession>
<dbReference type="EMBL" id="JAUIQD010000002">
    <property type="protein sequence ID" value="KAK3360657.1"/>
    <property type="molecule type" value="Genomic_DNA"/>
</dbReference>
<evidence type="ECO:0000259" key="3">
    <source>
        <dbReference type="Pfam" id="PF24883"/>
    </source>
</evidence>
<evidence type="ECO:0000313" key="5">
    <source>
        <dbReference type="Proteomes" id="UP001275084"/>
    </source>
</evidence>
<gene>
    <name evidence="4" type="ORF">B0T25DRAFT_565540</name>
</gene>
<dbReference type="SUPFAM" id="SSF52540">
    <property type="entry name" value="P-loop containing nucleoside triphosphate hydrolases"/>
    <property type="match status" value="1"/>
</dbReference>